<dbReference type="Proteomes" id="UP000253772">
    <property type="component" value="Chromosome c2"/>
</dbReference>
<gene>
    <name evidence="1" type="ORF">DDF84_021400</name>
</gene>
<dbReference type="PANTHER" id="PTHR35567:SF1">
    <property type="entry name" value="CONSERVED FUNGAL PROTEIN (AFU_ORTHOLOGUE AFUA_1G14230)"/>
    <property type="match status" value="1"/>
</dbReference>
<dbReference type="EMBL" id="CP037901">
    <property type="protein sequence ID" value="QBP12309.1"/>
    <property type="molecule type" value="Genomic_DNA"/>
</dbReference>
<dbReference type="InterPro" id="IPR021851">
    <property type="entry name" value="DUF3455"/>
</dbReference>
<reference evidence="1 2" key="1">
    <citation type="submission" date="2019-03" db="EMBL/GenBank/DDBJ databases">
        <title>Comparative insights into the high quality Complete genome sequence of highly metal resistant Cupriavidus metallidurans strain BS1 isolated from a gold-copper mine.</title>
        <authorList>
            <person name="Mazhar H.S."/>
            <person name="Rensing C."/>
        </authorList>
    </citation>
    <scope>NUCLEOTIDE SEQUENCE [LARGE SCALE GENOMIC DNA]</scope>
    <source>
        <strain evidence="1 2">BS1</strain>
    </source>
</reference>
<accession>A0A2L0X3E7</accession>
<dbReference type="OrthoDB" id="193535at2"/>
<proteinExistence type="predicted"/>
<dbReference type="PANTHER" id="PTHR35567">
    <property type="entry name" value="MALATE DEHYDROGENASE (AFU_ORTHOLOGUE AFUA_2G13800)"/>
    <property type="match status" value="1"/>
</dbReference>
<evidence type="ECO:0000313" key="2">
    <source>
        <dbReference type="Proteomes" id="UP000253772"/>
    </source>
</evidence>
<dbReference type="AlphaFoldDB" id="A0A2L0X3E7"/>
<dbReference type="RefSeq" id="WP_017512901.1">
    <property type="nucleotide sequence ID" value="NZ_CP026544.1"/>
</dbReference>
<dbReference type="Pfam" id="PF11937">
    <property type="entry name" value="DUF3455"/>
    <property type="match status" value="1"/>
</dbReference>
<evidence type="ECO:0000313" key="1">
    <source>
        <dbReference type="EMBL" id="QBP12309.1"/>
    </source>
</evidence>
<name>A0A2L0X3E7_9BURK</name>
<organism evidence="1 2">
    <name type="scientific">Cupriavidus metallidurans</name>
    <dbReference type="NCBI Taxonomy" id="119219"/>
    <lineage>
        <taxon>Bacteria</taxon>
        <taxon>Pseudomonadati</taxon>
        <taxon>Pseudomonadota</taxon>
        <taxon>Betaproteobacteria</taxon>
        <taxon>Burkholderiales</taxon>
        <taxon>Burkholderiaceae</taxon>
        <taxon>Cupriavidus</taxon>
    </lineage>
</organism>
<sequence>MNQSIRRGSRGVRLATRRAFGIATALAGSVALSLAQAQAQSPVPGALQPAGMTHAVASLEASGVQIYVCRRDAANQLTWTFQAPQADLYDASGRLVVRHGAGPSWEALDGSRITGKLLQHAANPDDSAAIPMLLLSSTNAGGPGLLSTVHYVQRLATHGGAAPAQACVHEGEEGRSPYLAEYVFLE</sequence>
<protein>
    <submittedName>
        <fullName evidence="1">DUF3455 domain-containing protein</fullName>
    </submittedName>
</protein>